<evidence type="ECO:0000256" key="11">
    <source>
        <dbReference type="ARBA" id="ARBA00023136"/>
    </source>
</evidence>
<evidence type="ECO:0000256" key="10">
    <source>
        <dbReference type="ARBA" id="ARBA00023049"/>
    </source>
</evidence>
<evidence type="ECO:0000256" key="8">
    <source>
        <dbReference type="ARBA" id="ARBA00022833"/>
    </source>
</evidence>
<sequence>MKLVYKNESSLWTIAAVISGLFWLLLIVATFGLALIYILFGYLFFLFTHSAFIAWLKGTGVRITIEQYPDLHQRLVKHCETLGVAEVPEAYLLRTDFFNAMATRFLGRHFVVLFSDVVDALENRPGAVDFYIGHELGHIHRKHLVWSSFLFPAMFMPLLGSALRRAEEYTCDRYGVACCDSEEDVKAALSAIAAGNSRWSTINLDAYMSQVAETNGFWMSFHELTGDYPWLTKRMATAVALKRGEDVQFPRRHSMAWVLALFVPRLGIPGAGGLSAMIMVIAIMGILAAVAVPKYQSFMEQQRYSSAIEQMDPVRIAVHEYIMANHAYPESLQDLGFTDSQLNGDGYYIELYDYGLVYANMGSDTWGEDVGIIMQPNIDDGTSSTATASGSSENLLADATEYEESAASDDDVYTEEDDEDYSYDEEDSDEDEYAVDLANISSISWSCYGENLNTELLPEACQ</sequence>
<evidence type="ECO:0000256" key="2">
    <source>
        <dbReference type="ARBA" id="ARBA00004651"/>
    </source>
</evidence>
<keyword evidence="3" id="KW-1003">Cell membrane</keyword>
<dbReference type="InterPro" id="IPR001915">
    <property type="entry name" value="Peptidase_M48"/>
</dbReference>
<dbReference type="InterPro" id="IPR050083">
    <property type="entry name" value="HtpX_protease"/>
</dbReference>
<reference evidence="15" key="1">
    <citation type="submission" date="2022-11" db="EMBL/GenBank/DDBJ databases">
        <title>Parathalassolutuus dongxingensis gen. nov., sp. nov., a novel member of family Oceanospirillaceae isolated from a coastal shrimp pond in Guangxi, China.</title>
        <authorList>
            <person name="Chen H."/>
        </authorList>
    </citation>
    <scope>NUCLEOTIDE SEQUENCE</scope>
    <source>
        <strain evidence="15">G-43</strain>
    </source>
</reference>
<evidence type="ECO:0000256" key="7">
    <source>
        <dbReference type="ARBA" id="ARBA00022801"/>
    </source>
</evidence>
<dbReference type="Gene3D" id="3.30.2010.10">
    <property type="entry name" value="Metalloproteases ('zincins'), catalytic domain"/>
    <property type="match status" value="1"/>
</dbReference>
<evidence type="ECO:0000259" key="14">
    <source>
        <dbReference type="Pfam" id="PF01435"/>
    </source>
</evidence>
<gene>
    <name evidence="15" type="ORF">OUO13_13835</name>
</gene>
<dbReference type="GO" id="GO:0004222">
    <property type="term" value="F:metalloendopeptidase activity"/>
    <property type="evidence" value="ECO:0007669"/>
    <property type="project" value="InterPro"/>
</dbReference>
<proteinExistence type="predicted"/>
<comment type="subcellular location">
    <subcellularLocation>
        <location evidence="2">Cell membrane</location>
        <topology evidence="2">Multi-pass membrane protein</topology>
    </subcellularLocation>
</comment>
<keyword evidence="16" id="KW-1185">Reference proteome</keyword>
<evidence type="ECO:0000313" key="16">
    <source>
        <dbReference type="Proteomes" id="UP001150830"/>
    </source>
</evidence>
<evidence type="ECO:0000256" key="5">
    <source>
        <dbReference type="ARBA" id="ARBA00022692"/>
    </source>
</evidence>
<evidence type="ECO:0000256" key="1">
    <source>
        <dbReference type="ARBA" id="ARBA00001947"/>
    </source>
</evidence>
<keyword evidence="9 13" id="KW-1133">Transmembrane helix</keyword>
<evidence type="ECO:0000256" key="6">
    <source>
        <dbReference type="ARBA" id="ARBA00022723"/>
    </source>
</evidence>
<keyword evidence="7 15" id="KW-0378">Hydrolase</keyword>
<keyword evidence="5 13" id="KW-0812">Transmembrane</keyword>
<dbReference type="PANTHER" id="PTHR43221">
    <property type="entry name" value="PROTEASE HTPX"/>
    <property type="match status" value="1"/>
</dbReference>
<protein>
    <submittedName>
        <fullName evidence="15">M48 family metalloprotease</fullName>
        <ecNumber evidence="15">3.4.24.-</ecNumber>
    </submittedName>
</protein>
<dbReference type="GO" id="GO:0006508">
    <property type="term" value="P:proteolysis"/>
    <property type="evidence" value="ECO:0007669"/>
    <property type="project" value="UniProtKB-KW"/>
</dbReference>
<name>A0A9X3EKZ7_9GAMM</name>
<dbReference type="PANTHER" id="PTHR43221:SF1">
    <property type="entry name" value="PROTEASE HTPX"/>
    <property type="match status" value="1"/>
</dbReference>
<feature type="domain" description="Peptidase M48" evidence="14">
    <location>
        <begin position="69"/>
        <end position="147"/>
    </location>
</feature>
<dbReference type="EC" id="3.4.24.-" evidence="15"/>
<dbReference type="Pfam" id="PF01435">
    <property type="entry name" value="Peptidase_M48"/>
    <property type="match status" value="1"/>
</dbReference>
<comment type="caution">
    <text evidence="15">The sequence shown here is derived from an EMBL/GenBank/DDBJ whole genome shotgun (WGS) entry which is preliminary data.</text>
</comment>
<dbReference type="CDD" id="cd07325">
    <property type="entry name" value="M48_Ste24p_like"/>
    <property type="match status" value="1"/>
</dbReference>
<organism evidence="15 16">
    <name type="scientific">Parathalassolituus penaei</name>
    <dbReference type="NCBI Taxonomy" id="2997323"/>
    <lineage>
        <taxon>Bacteria</taxon>
        <taxon>Pseudomonadati</taxon>
        <taxon>Pseudomonadota</taxon>
        <taxon>Gammaproteobacteria</taxon>
        <taxon>Oceanospirillales</taxon>
        <taxon>Oceanospirillaceae</taxon>
        <taxon>Parathalassolituus</taxon>
    </lineage>
</organism>
<keyword evidence="10 15" id="KW-0482">Metalloprotease</keyword>
<dbReference type="SUPFAM" id="SSF54523">
    <property type="entry name" value="Pili subunits"/>
    <property type="match status" value="1"/>
</dbReference>
<keyword evidence="11 13" id="KW-0472">Membrane</keyword>
<dbReference type="Proteomes" id="UP001150830">
    <property type="component" value="Unassembled WGS sequence"/>
</dbReference>
<feature type="region of interest" description="Disordered" evidence="12">
    <location>
        <begin position="402"/>
        <end position="431"/>
    </location>
</feature>
<accession>A0A9X3EKZ7</accession>
<evidence type="ECO:0000256" key="4">
    <source>
        <dbReference type="ARBA" id="ARBA00022670"/>
    </source>
</evidence>
<dbReference type="GO" id="GO:0005886">
    <property type="term" value="C:plasma membrane"/>
    <property type="evidence" value="ECO:0007669"/>
    <property type="project" value="UniProtKB-SubCell"/>
</dbReference>
<dbReference type="Gene3D" id="3.30.700.10">
    <property type="entry name" value="Glycoprotein, Type 4 Pilin"/>
    <property type="match status" value="1"/>
</dbReference>
<evidence type="ECO:0000256" key="12">
    <source>
        <dbReference type="SAM" id="MobiDB-lite"/>
    </source>
</evidence>
<evidence type="ECO:0000256" key="3">
    <source>
        <dbReference type="ARBA" id="ARBA00022475"/>
    </source>
</evidence>
<dbReference type="InterPro" id="IPR045584">
    <property type="entry name" value="Pilin-like"/>
</dbReference>
<comment type="cofactor">
    <cofactor evidence="1">
        <name>Zn(2+)</name>
        <dbReference type="ChEBI" id="CHEBI:29105"/>
    </cofactor>
</comment>
<dbReference type="GO" id="GO:0046872">
    <property type="term" value="F:metal ion binding"/>
    <property type="evidence" value="ECO:0007669"/>
    <property type="project" value="UniProtKB-KW"/>
</dbReference>
<evidence type="ECO:0000256" key="13">
    <source>
        <dbReference type="SAM" id="Phobius"/>
    </source>
</evidence>
<keyword evidence="4" id="KW-0645">Protease</keyword>
<dbReference type="RefSeq" id="WP_283174479.1">
    <property type="nucleotide sequence ID" value="NZ_JAPNOA010000039.1"/>
</dbReference>
<dbReference type="AlphaFoldDB" id="A0A9X3EKZ7"/>
<keyword evidence="8" id="KW-0862">Zinc</keyword>
<evidence type="ECO:0000313" key="15">
    <source>
        <dbReference type="EMBL" id="MCY0966271.1"/>
    </source>
</evidence>
<feature type="transmembrane region" description="Helical" evidence="13">
    <location>
        <begin position="271"/>
        <end position="292"/>
    </location>
</feature>
<dbReference type="EMBL" id="JAPNOA010000039">
    <property type="protein sequence ID" value="MCY0966271.1"/>
    <property type="molecule type" value="Genomic_DNA"/>
</dbReference>
<evidence type="ECO:0000256" key="9">
    <source>
        <dbReference type="ARBA" id="ARBA00022989"/>
    </source>
</evidence>
<keyword evidence="6" id="KW-0479">Metal-binding</keyword>